<comment type="catalytic activity">
    <reaction evidence="1">
        <text>RNA(n) + a ribonucleoside 5'-triphosphate = RNA(n+1) + diphosphate</text>
        <dbReference type="Rhea" id="RHEA:21248"/>
        <dbReference type="Rhea" id="RHEA-COMP:14527"/>
        <dbReference type="Rhea" id="RHEA-COMP:17342"/>
        <dbReference type="ChEBI" id="CHEBI:33019"/>
        <dbReference type="ChEBI" id="CHEBI:61557"/>
        <dbReference type="ChEBI" id="CHEBI:140395"/>
        <dbReference type="EC" id="2.7.7.48"/>
    </reaction>
</comment>
<dbReference type="PANTHER" id="PTHR23079:SF14">
    <property type="entry name" value="RNA-DEPENDENT RNA POLYMERASE"/>
    <property type="match status" value="1"/>
</dbReference>
<dbReference type="EC" id="2.7.7.48" evidence="1"/>
<keyword evidence="1" id="KW-0694">RNA-binding</keyword>
<dbReference type="EMBL" id="HG529582">
    <property type="protein sequence ID" value="CDI53556.1"/>
    <property type="molecule type" value="Genomic_DNA"/>
</dbReference>
<feature type="region of interest" description="Disordered" evidence="2">
    <location>
        <begin position="1074"/>
        <end position="1093"/>
    </location>
</feature>
<comment type="similarity">
    <text evidence="1">Belongs to the RdRP family.</text>
</comment>
<dbReference type="PANTHER" id="PTHR23079">
    <property type="entry name" value="RNA-DEPENDENT RNA POLYMERASE"/>
    <property type="match status" value="1"/>
</dbReference>
<evidence type="ECO:0000259" key="3">
    <source>
        <dbReference type="Pfam" id="PF05183"/>
    </source>
</evidence>
<dbReference type="GO" id="GO:0003723">
    <property type="term" value="F:RNA binding"/>
    <property type="evidence" value="ECO:0007669"/>
    <property type="project" value="UniProtKB-KW"/>
</dbReference>
<name>A0A077R3M0_9BASI</name>
<reference evidence="4" key="1">
    <citation type="journal article" date="2014" name="Genome Biol. Evol.">
        <title>Gene Loss Rather Than Gene Gain Is Associated with a Host Jump from Monocots to Dicots in the Smut Fungus Melanopsichium pennsylvanicum.</title>
        <authorList>
            <person name="Sharma R."/>
            <person name="Mishra B."/>
            <person name="Runge F."/>
            <person name="Thines M."/>
        </authorList>
    </citation>
    <scope>NUCLEOTIDE SEQUENCE</scope>
    <source>
        <strain evidence="4">4</strain>
    </source>
</reference>
<dbReference type="InterPro" id="IPR057596">
    <property type="entry name" value="RDRP_core"/>
</dbReference>
<dbReference type="InterPro" id="IPR007855">
    <property type="entry name" value="RDRP"/>
</dbReference>
<feature type="region of interest" description="Disordered" evidence="2">
    <location>
        <begin position="1035"/>
        <end position="1058"/>
    </location>
</feature>
<organism evidence="4">
    <name type="scientific">Melanopsichium pennsylvanicum 4</name>
    <dbReference type="NCBI Taxonomy" id="1398559"/>
    <lineage>
        <taxon>Eukaryota</taxon>
        <taxon>Fungi</taxon>
        <taxon>Dikarya</taxon>
        <taxon>Basidiomycota</taxon>
        <taxon>Ustilaginomycotina</taxon>
        <taxon>Ustilaginomycetes</taxon>
        <taxon>Ustilaginales</taxon>
        <taxon>Ustilaginaceae</taxon>
        <taxon>Melanopsichium</taxon>
    </lineage>
</organism>
<protein>
    <recommendedName>
        <fullName evidence="1">RNA-dependent RNA polymerase</fullName>
        <ecNumber evidence="1">2.7.7.48</ecNumber>
    </recommendedName>
</protein>
<dbReference type="Pfam" id="PF05183">
    <property type="entry name" value="RdRP"/>
    <property type="match status" value="1"/>
</dbReference>
<evidence type="ECO:0000256" key="2">
    <source>
        <dbReference type="SAM" id="MobiDB-lite"/>
    </source>
</evidence>
<evidence type="ECO:0000313" key="4">
    <source>
        <dbReference type="EMBL" id="CDI53556.1"/>
    </source>
</evidence>
<dbReference type="GO" id="GO:0031380">
    <property type="term" value="C:nuclear RNA-directed RNA polymerase complex"/>
    <property type="evidence" value="ECO:0007669"/>
    <property type="project" value="TreeGrafter"/>
</dbReference>
<dbReference type="GO" id="GO:0003968">
    <property type="term" value="F:RNA-directed RNA polymerase activity"/>
    <property type="evidence" value="ECO:0007669"/>
    <property type="project" value="UniProtKB-KW"/>
</dbReference>
<dbReference type="AlphaFoldDB" id="A0A077R3M0"/>
<keyword evidence="1 4" id="KW-0696">RNA-directed RNA polymerase</keyword>
<proteinExistence type="inferred from homology"/>
<evidence type="ECO:0000256" key="1">
    <source>
        <dbReference type="RuleBase" id="RU363098"/>
    </source>
</evidence>
<keyword evidence="1" id="KW-0808">Transferase</keyword>
<feature type="domain" description="RDRP core" evidence="3">
    <location>
        <begin position="286"/>
        <end position="934"/>
    </location>
</feature>
<dbReference type="GO" id="GO:0030422">
    <property type="term" value="P:siRNA processing"/>
    <property type="evidence" value="ECO:0007669"/>
    <property type="project" value="TreeGrafter"/>
</dbReference>
<keyword evidence="1" id="KW-0548">Nucleotidyltransferase</keyword>
<sequence>MNRCKRPVIHQFLPASKRLAKSSVRSSEQNKGSAILQALFEDEDMPFPEPIVGLSKSDSDSGSDTFYHAVNLDAFDDTPGSPSCTNDSTPPSDEKEFADAAPAASTVDAAVAFSNLPPLSPRFGNMGPFIVLQTHYRVNIMQKKPDGRLAIPWGVQFYLASLVSHGLFTMDELNATTGINALRSDSNVESICALFNPDNQHLLWDSRVETPIMARRVTDRERQVCAELDREAGIRADSPLNGVLGPPGEEMKSFGGKVTFEGRIFCKPNEDSARRGKAPKHCEFAIQVLPPSLGGSCRFSRRFGSESILRLKMDAKMSKDARRFAVHAKTHAIQQEISDFFSRKINIMGRLYRPFICKDDTIFYLRIGTTARDCPDRPAFSCIWDFIDHHAPFAENGHSQLGKFIQRVLLGLSTSIPASAVEEIRYEPDVFGDPDPITGKRLEMTDGASAISLAVARDIAQHLGFDSVPAAFQGRFAGSKGVWYVDPCAERPLPGEAPRRWIKVRDSQKKINYPENKPLDLSQLVVDLLGPTRTYSPSTLSRQIILVLQSNGVPITAFVDMQRAELCKIANEISDWEGPDAAVCMRLASVVERLCKVESLKAKRSTESAEHRAQGMVSHISAGGDRELGDDDREVFFSRDGRHMWNGKPVCKHECAYEMLLVGFHPRSCSYLSELLVDLADMAMKKVIKRFAIGVARSAEAMVIPDPTGTLEEGEIQFRFSGDSVLDPDTRLRLSHVPAGDVLVTRHPCLLPTDIRKVRAVVRSELSMYQDVVIFSTKGQRPLASLLSGGDYDGDLIRVFWETQLVEPFQNAEISYADCPFEINDIFTKSELRVADFVAEHVDKDEDERDRKLVKELVAGAFQPAVRGLYGMMHLYAAWQFGTRSSEAVELAHKFCQCMDSQKTGLTLRESVRIQDSKLYLGELPDWAKDTADDSDSRDWFALDDYGKTDTAIKNKNRPKSVLCALWDEGKRQMGKLKQQLQERTQKLRGTEDTAISGLWKEAKRLGRISREEEEAIVNHVKVMEESYIRTNGRTRQVMEEKNRKGPAKSSKRETRAMPLRRVQSEVTSALLGQASVKDRARRSGDAGTTVDDFNSSELSDRLNETIEVPAILGSSSEVATRFCQWPKAFVKSHIMKMDKAEVNRLSMLRASLKAEAAGDAATTQGGRRVAGQAQGIGSMQIPYTTLDLLGLRKKLINRNYEMTQGRGVEI</sequence>
<accession>A0A077R3M0</accession>